<reference evidence="1" key="1">
    <citation type="submission" date="2022-06" db="EMBL/GenBank/DDBJ databases">
        <authorList>
            <person name="Legras J.-L."/>
            <person name="Devillers H."/>
            <person name="Grondin C."/>
        </authorList>
    </citation>
    <scope>NUCLEOTIDE SEQUENCE</scope>
    <source>
        <strain evidence="1">CLIB 1444</strain>
    </source>
</reference>
<gene>
    <name evidence="1" type="ORF">CLIB1444_12S03444</name>
</gene>
<keyword evidence="2" id="KW-1185">Reference proteome</keyword>
<dbReference type="EMBL" id="CALSDN010000012">
    <property type="protein sequence ID" value="CAH6723064.1"/>
    <property type="molecule type" value="Genomic_DNA"/>
</dbReference>
<accession>A0ACA9YDJ8</accession>
<dbReference type="Proteomes" id="UP001152531">
    <property type="component" value="Unassembled WGS sequence"/>
</dbReference>
<organism evidence="1 2">
    <name type="scientific">[Candida] jaroonii</name>
    <dbReference type="NCBI Taxonomy" id="467808"/>
    <lineage>
        <taxon>Eukaryota</taxon>
        <taxon>Fungi</taxon>
        <taxon>Dikarya</taxon>
        <taxon>Ascomycota</taxon>
        <taxon>Saccharomycotina</taxon>
        <taxon>Pichiomycetes</taxon>
        <taxon>Debaryomycetaceae</taxon>
        <taxon>Yamadazyma</taxon>
    </lineage>
</organism>
<evidence type="ECO:0000313" key="2">
    <source>
        <dbReference type="Proteomes" id="UP001152531"/>
    </source>
</evidence>
<proteinExistence type="predicted"/>
<evidence type="ECO:0000313" key="1">
    <source>
        <dbReference type="EMBL" id="CAH6723064.1"/>
    </source>
</evidence>
<comment type="caution">
    <text evidence="1">The sequence shown here is derived from an EMBL/GenBank/DDBJ whole genome shotgun (WGS) entry which is preliminary data.</text>
</comment>
<sequence>MFNFKSSLEKAQRFNHFYFIPLFGLICWYTWSFTLIGLWVADGARTYPEYDENASPLPLQRIGVILAPGFFLSFVVIHSIVFCSSMYLEFYHRKIGKLIKFIKPELQKKLAWASLSVGVLAQLFFIAQSVCGYIFVSTMNRQANHYAELLAVFAILVMISLALNFTNYYIMGQYYRKYVNGERWNKFTISFILKIIWLVVTIFLAIICCAFYVKHRKDIADIFEWCFHLWYGLLLAFWTYDLYPLTELKALKQKSEGLTPTKKKFFSFGNKEKDIRTAITNADSNLTPSGSSSFEFESPGFDYTNYNSQSPKY</sequence>
<name>A0ACA9YDJ8_9ASCO</name>
<protein>
    <submittedName>
        <fullName evidence="1">Uncharacterized protein</fullName>
    </submittedName>
</protein>